<dbReference type="RefSeq" id="XP_034234661.1">
    <property type="nucleotide sequence ID" value="XM_034378770.1"/>
</dbReference>
<name>A0A6P8YE45_THRPL</name>
<keyword evidence="2" id="KW-0732">Signal</keyword>
<dbReference type="AlphaFoldDB" id="A0A6P8YE45"/>
<organism evidence="5">
    <name type="scientific">Thrips palmi</name>
    <name type="common">Melon thrips</name>
    <dbReference type="NCBI Taxonomy" id="161013"/>
    <lineage>
        <taxon>Eukaryota</taxon>
        <taxon>Metazoa</taxon>
        <taxon>Ecdysozoa</taxon>
        <taxon>Arthropoda</taxon>
        <taxon>Hexapoda</taxon>
        <taxon>Insecta</taxon>
        <taxon>Pterygota</taxon>
        <taxon>Neoptera</taxon>
        <taxon>Paraneoptera</taxon>
        <taxon>Thysanoptera</taxon>
        <taxon>Terebrantia</taxon>
        <taxon>Thripoidea</taxon>
        <taxon>Thripidae</taxon>
        <taxon>Thrips</taxon>
    </lineage>
</organism>
<feature type="chain" id="PRO_5044654796" evidence="2">
    <location>
        <begin position="18"/>
        <end position="190"/>
    </location>
</feature>
<gene>
    <name evidence="4 5" type="primary">LOC117641444</name>
</gene>
<evidence type="ECO:0000313" key="3">
    <source>
        <dbReference type="Proteomes" id="UP000515158"/>
    </source>
</evidence>
<feature type="signal peptide" evidence="2">
    <location>
        <begin position="1"/>
        <end position="17"/>
    </location>
</feature>
<reference evidence="4 5" key="1">
    <citation type="submission" date="2025-04" db="UniProtKB">
        <authorList>
            <consortium name="RefSeq"/>
        </authorList>
    </citation>
    <scope>IDENTIFICATION</scope>
    <source>
        <tissue evidence="4 5">Total insect</tissue>
    </source>
</reference>
<dbReference type="Proteomes" id="UP000515158">
    <property type="component" value="Unplaced"/>
</dbReference>
<accession>A0A6P8YE45</accession>
<protein>
    <submittedName>
        <fullName evidence="4 5">Basic salivary proline-rich protein 4-like</fullName>
    </submittedName>
</protein>
<dbReference type="GeneID" id="117641444"/>
<evidence type="ECO:0000313" key="4">
    <source>
        <dbReference type="RefSeq" id="XP_034234660.1"/>
    </source>
</evidence>
<evidence type="ECO:0000256" key="2">
    <source>
        <dbReference type="SAM" id="SignalP"/>
    </source>
</evidence>
<evidence type="ECO:0000256" key="1">
    <source>
        <dbReference type="SAM" id="MobiDB-lite"/>
    </source>
</evidence>
<keyword evidence="3" id="KW-1185">Reference proteome</keyword>
<proteinExistence type="predicted"/>
<sequence>MARLSLVVLALCAVVAAHKPQQPHLKGGKPQGSLLNGRPLGVGIPEGRWPQGLLQRGQPQGRPQRGQPLASGRPLGVGIPEGRWPQGLLLRGQPQGRPRRHANGTPAQKPVGIKAWLKAKEAELKGWAAKEAGQLKSQWKTKVVPHIAALKEKLGAEWQKDAPKIVALLKAKTGAVFEKAVNFLNKKLQA</sequence>
<evidence type="ECO:0000313" key="5">
    <source>
        <dbReference type="RefSeq" id="XP_034234661.1"/>
    </source>
</evidence>
<feature type="region of interest" description="Disordered" evidence="1">
    <location>
        <begin position="19"/>
        <end position="107"/>
    </location>
</feature>
<feature type="compositionally biased region" description="Low complexity" evidence="1">
    <location>
        <begin position="50"/>
        <end position="69"/>
    </location>
</feature>
<dbReference type="RefSeq" id="XP_034234660.1">
    <property type="nucleotide sequence ID" value="XM_034378769.1"/>
</dbReference>
<dbReference type="KEGG" id="tpal:117641444"/>